<dbReference type="EMBL" id="JAAXZB010000001">
    <property type="protein sequence ID" value="NKW10269.1"/>
    <property type="molecule type" value="Genomic_DNA"/>
</dbReference>
<dbReference type="Proteomes" id="UP000558475">
    <property type="component" value="Unassembled WGS sequence"/>
</dbReference>
<name>A0A7X6FTC1_9HYPH</name>
<sequence length="69" mass="7775">MMQAIPATDAWRRARASLGITFRVAGFRCIDIRNADMLAVNDECVAVQCLRCAGHDGRRKKNLNHNYPD</sequence>
<evidence type="ECO:0000313" key="2">
    <source>
        <dbReference type="Proteomes" id="UP000558475"/>
    </source>
</evidence>
<comment type="caution">
    <text evidence="1">The sequence shown here is derived from an EMBL/GenBank/DDBJ whole genome shotgun (WGS) entry which is preliminary data.</text>
</comment>
<accession>A0A7X6FTC1</accession>
<dbReference type="AlphaFoldDB" id="A0A7X6FTC1"/>
<gene>
    <name evidence="1" type="ORF">HGG76_15120</name>
</gene>
<evidence type="ECO:0000313" key="1">
    <source>
        <dbReference type="EMBL" id="NKW10269.1"/>
    </source>
</evidence>
<proteinExistence type="predicted"/>
<organism evidence="1 2">
    <name type="scientific">Brucella tritici</name>
    <dbReference type="NCBI Taxonomy" id="94626"/>
    <lineage>
        <taxon>Bacteria</taxon>
        <taxon>Pseudomonadati</taxon>
        <taxon>Pseudomonadota</taxon>
        <taxon>Alphaproteobacteria</taxon>
        <taxon>Hyphomicrobiales</taxon>
        <taxon>Brucellaceae</taxon>
        <taxon>Brucella/Ochrobactrum group</taxon>
        <taxon>Brucella</taxon>
    </lineage>
</organism>
<reference evidence="1 2" key="1">
    <citation type="submission" date="2020-04" db="EMBL/GenBank/DDBJ databases">
        <title>Whole genome sequencing of clinical and environmental type strains of Ochrobactrum.</title>
        <authorList>
            <person name="Dharne M."/>
        </authorList>
    </citation>
    <scope>NUCLEOTIDE SEQUENCE [LARGE SCALE GENOMIC DNA]</scope>
    <source>
        <strain evidence="1 2">DSM 13340</strain>
    </source>
</reference>
<protein>
    <submittedName>
        <fullName evidence="1">Uncharacterized protein</fullName>
    </submittedName>
</protein>